<reference evidence="1 2" key="1">
    <citation type="journal article" date="2015" name="Genome Biol. Evol.">
        <title>Phylogenomic analyses indicate that early fungi evolved digesting cell walls of algal ancestors of land plants.</title>
        <authorList>
            <person name="Chang Y."/>
            <person name="Wang S."/>
            <person name="Sekimoto S."/>
            <person name="Aerts A.L."/>
            <person name="Choi C."/>
            <person name="Clum A."/>
            <person name="LaButti K.M."/>
            <person name="Lindquist E.A."/>
            <person name="Yee Ngan C."/>
            <person name="Ohm R.A."/>
            <person name="Salamov A.A."/>
            <person name="Grigoriev I.V."/>
            <person name="Spatafora J.W."/>
            <person name="Berbee M.L."/>
        </authorList>
    </citation>
    <scope>NUCLEOTIDE SEQUENCE [LARGE SCALE GENOMIC DNA]</scope>
    <source>
        <strain evidence="1 2">JEL478</strain>
    </source>
</reference>
<dbReference type="OrthoDB" id="2316821at2759"/>
<dbReference type="Gene3D" id="1.25.40.20">
    <property type="entry name" value="Ankyrin repeat-containing domain"/>
    <property type="match status" value="1"/>
</dbReference>
<protein>
    <recommendedName>
        <fullName evidence="3">Ankyrin</fullName>
    </recommendedName>
</protein>
<evidence type="ECO:0000313" key="2">
    <source>
        <dbReference type="Proteomes" id="UP000070544"/>
    </source>
</evidence>
<accession>A0A139AEX2</accession>
<proteinExistence type="predicted"/>
<evidence type="ECO:0000313" key="1">
    <source>
        <dbReference type="EMBL" id="KXS15372.1"/>
    </source>
</evidence>
<dbReference type="AlphaFoldDB" id="A0A139AEX2"/>
<dbReference type="SUPFAM" id="SSF48403">
    <property type="entry name" value="Ankyrin repeat"/>
    <property type="match status" value="1"/>
</dbReference>
<dbReference type="EMBL" id="KQ965762">
    <property type="protein sequence ID" value="KXS15372.1"/>
    <property type="molecule type" value="Genomic_DNA"/>
</dbReference>
<gene>
    <name evidence="1" type="ORF">M427DRAFT_324165</name>
</gene>
<sequence>MSTTLNSQLIDAVEAGREADVKRLIEAGASPDARKRVTLRAKVKDGRGGFVWMEDSVDCESALALGILHGNVAIVKVLLEKGAAVDGEVRWKISNYYSDKNWKRDRWEERRWYSTFSFPSPLALAVGRGGKWTDRDGRVYDSPNSNKNLEICIRGGAVTITHPEKRPDVYVTHTVRPSMEIVRRLLAHGARITETELNAARKNPDQEFFTTLEAHHQRIQLELTTIALAAQLQELTMRIALVEREVRKKEDVNQEVTS</sequence>
<organism evidence="1 2">
    <name type="scientific">Gonapodya prolifera (strain JEL478)</name>
    <name type="common">Monoblepharis prolifera</name>
    <dbReference type="NCBI Taxonomy" id="1344416"/>
    <lineage>
        <taxon>Eukaryota</taxon>
        <taxon>Fungi</taxon>
        <taxon>Fungi incertae sedis</taxon>
        <taxon>Chytridiomycota</taxon>
        <taxon>Chytridiomycota incertae sedis</taxon>
        <taxon>Monoblepharidomycetes</taxon>
        <taxon>Monoblepharidales</taxon>
        <taxon>Gonapodyaceae</taxon>
        <taxon>Gonapodya</taxon>
    </lineage>
</organism>
<dbReference type="InterPro" id="IPR036770">
    <property type="entry name" value="Ankyrin_rpt-contain_sf"/>
</dbReference>
<dbReference type="Proteomes" id="UP000070544">
    <property type="component" value="Unassembled WGS sequence"/>
</dbReference>
<keyword evidence="2" id="KW-1185">Reference proteome</keyword>
<name>A0A139AEX2_GONPJ</name>
<evidence type="ECO:0008006" key="3">
    <source>
        <dbReference type="Google" id="ProtNLM"/>
    </source>
</evidence>